<dbReference type="AlphaFoldDB" id="A0A6P3ANC6"/>
<evidence type="ECO:0000256" key="1">
    <source>
        <dbReference type="SAM" id="SignalP"/>
    </source>
</evidence>
<feature type="signal peptide" evidence="1">
    <location>
        <begin position="1"/>
        <end position="25"/>
    </location>
</feature>
<sequence length="228" mass="24920">MKFNVKHWMFACVALACATVQPAQAEGELMVMPAATRVYATHDQKVTVRNMGDAPLYLSITLQKIMNPGVTPEKKVDLGQLDNPGVLASPDKLTLGPGQSRQIELKSLMEPAQEELYRLYVVPIRSLKVDDAPKDKITAPMSVAIGYGVLVRHLPPPGKLKVAWTHRCEEGGMTLESTGNVRTLFSDVSYDGVKQPQTIAVFPGTPQHFATKRMTLSVDGTPNTLHCP</sequence>
<name>A0A6P3ANC6_9BURK</name>
<protein>
    <submittedName>
        <fullName evidence="2">Pilus assembly protein</fullName>
    </submittedName>
</protein>
<evidence type="ECO:0000313" key="2">
    <source>
        <dbReference type="EMBL" id="VWD48812.1"/>
    </source>
</evidence>
<dbReference type="Proteomes" id="UP000494182">
    <property type="component" value="Unassembled WGS sequence"/>
</dbReference>
<dbReference type="Gene3D" id="2.60.40.10">
    <property type="entry name" value="Immunoglobulins"/>
    <property type="match status" value="1"/>
</dbReference>
<reference evidence="2 3" key="1">
    <citation type="submission" date="2019-09" db="EMBL/GenBank/DDBJ databases">
        <authorList>
            <person name="Depoorter E."/>
        </authorList>
    </citation>
    <scope>NUCLEOTIDE SEQUENCE [LARGE SCALE GENOMIC DNA]</scope>
    <source>
        <strain evidence="2">R-71171</strain>
    </source>
</reference>
<dbReference type="InterPro" id="IPR013783">
    <property type="entry name" value="Ig-like_fold"/>
</dbReference>
<dbReference type="EMBL" id="CABVQT010000016">
    <property type="protein sequence ID" value="VWD48812.1"/>
    <property type="molecule type" value="Genomic_DNA"/>
</dbReference>
<organism evidence="2 3">
    <name type="scientific">Burkholderia contaminans</name>
    <dbReference type="NCBI Taxonomy" id="488447"/>
    <lineage>
        <taxon>Bacteria</taxon>
        <taxon>Pseudomonadati</taxon>
        <taxon>Pseudomonadota</taxon>
        <taxon>Betaproteobacteria</taxon>
        <taxon>Burkholderiales</taxon>
        <taxon>Burkholderiaceae</taxon>
        <taxon>Burkholderia</taxon>
        <taxon>Burkholderia cepacia complex</taxon>
    </lineage>
</organism>
<feature type="chain" id="PRO_5027107117" evidence="1">
    <location>
        <begin position="26"/>
        <end position="228"/>
    </location>
</feature>
<keyword evidence="1" id="KW-0732">Signal</keyword>
<evidence type="ECO:0000313" key="3">
    <source>
        <dbReference type="Proteomes" id="UP000494182"/>
    </source>
</evidence>
<dbReference type="PROSITE" id="PS51257">
    <property type="entry name" value="PROKAR_LIPOPROTEIN"/>
    <property type="match status" value="1"/>
</dbReference>
<gene>
    <name evidence="2" type="ORF">BCO71171_05196</name>
</gene>
<proteinExistence type="predicted"/>
<accession>A0A6P3ANC6</accession>